<keyword evidence="1" id="KW-0547">Nucleotide-binding</keyword>
<dbReference type="SUPFAM" id="SSF52540">
    <property type="entry name" value="P-loop containing nucleoside triphosphate hydrolases"/>
    <property type="match status" value="1"/>
</dbReference>
<dbReference type="EMBL" id="JAFHDT010000614">
    <property type="protein sequence ID" value="KAI7789312.1"/>
    <property type="molecule type" value="Genomic_DNA"/>
</dbReference>
<evidence type="ECO:0000256" key="6">
    <source>
        <dbReference type="PROSITE-ProRule" id="PRU00782"/>
    </source>
</evidence>
<keyword evidence="4" id="KW-0505">Motor protein</keyword>
<dbReference type="PROSITE" id="PS51456">
    <property type="entry name" value="MYOSIN_MOTOR"/>
    <property type="match status" value="1"/>
</dbReference>
<accession>A0A9W7T215</accession>
<protein>
    <submittedName>
        <fullName evidence="8">Unconventional myosin-Ie</fullName>
    </submittedName>
</protein>
<feature type="non-terminal residue" evidence="8">
    <location>
        <position position="1"/>
    </location>
</feature>
<keyword evidence="5 6" id="KW-0009">Actin-binding</keyword>
<evidence type="ECO:0000256" key="4">
    <source>
        <dbReference type="ARBA" id="ARBA00023175"/>
    </source>
</evidence>
<dbReference type="PANTHER" id="PTHR13140">
    <property type="entry name" value="MYOSIN"/>
    <property type="match status" value="1"/>
</dbReference>
<evidence type="ECO:0000256" key="3">
    <source>
        <dbReference type="ARBA" id="ARBA00023123"/>
    </source>
</evidence>
<dbReference type="InterPro" id="IPR027417">
    <property type="entry name" value="P-loop_NTPase"/>
</dbReference>
<feature type="non-terminal residue" evidence="8">
    <location>
        <position position="117"/>
    </location>
</feature>
<name>A0A9W7T215_TRIRA</name>
<dbReference type="Proteomes" id="UP001059041">
    <property type="component" value="Unassembled WGS sequence"/>
</dbReference>
<evidence type="ECO:0000313" key="9">
    <source>
        <dbReference type="Proteomes" id="UP001059041"/>
    </source>
</evidence>
<feature type="domain" description="Myosin motor" evidence="7">
    <location>
        <begin position="1"/>
        <end position="117"/>
    </location>
</feature>
<evidence type="ECO:0000313" key="8">
    <source>
        <dbReference type="EMBL" id="KAI7789312.1"/>
    </source>
</evidence>
<dbReference type="Gene3D" id="1.20.5.4820">
    <property type="match status" value="1"/>
</dbReference>
<evidence type="ECO:0000259" key="7">
    <source>
        <dbReference type="PROSITE" id="PS51456"/>
    </source>
</evidence>
<keyword evidence="2" id="KW-0067">ATP-binding</keyword>
<sequence>KQANDLVSTLVKCTPHYIRCIKPNETKKPRDWEESRVKHQVEYLGLKENIRVRRAGYAYRRIFRKFLNRYAILTKESWPTWRGDEKQGVQHVLRSVHMDQDQYQLGHTKIFIKAPES</sequence>
<dbReference type="GO" id="GO:0005737">
    <property type="term" value="C:cytoplasm"/>
    <property type="evidence" value="ECO:0007669"/>
    <property type="project" value="TreeGrafter"/>
</dbReference>
<evidence type="ECO:0000256" key="2">
    <source>
        <dbReference type="ARBA" id="ARBA00022840"/>
    </source>
</evidence>
<dbReference type="GO" id="GO:0005524">
    <property type="term" value="F:ATP binding"/>
    <property type="evidence" value="ECO:0007669"/>
    <property type="project" value="UniProtKB-KW"/>
</dbReference>
<dbReference type="GO" id="GO:0007015">
    <property type="term" value="P:actin filament organization"/>
    <property type="evidence" value="ECO:0007669"/>
    <property type="project" value="TreeGrafter"/>
</dbReference>
<dbReference type="GO" id="GO:0005886">
    <property type="term" value="C:plasma membrane"/>
    <property type="evidence" value="ECO:0007669"/>
    <property type="project" value="TreeGrafter"/>
</dbReference>
<proteinExistence type="inferred from homology"/>
<comment type="similarity">
    <text evidence="6">Belongs to the TRAFAC class myosin-kinesin ATPase superfamily. Myosin family.</text>
</comment>
<dbReference type="GO" id="GO:0006897">
    <property type="term" value="P:endocytosis"/>
    <property type="evidence" value="ECO:0007669"/>
    <property type="project" value="TreeGrafter"/>
</dbReference>
<comment type="caution">
    <text evidence="8">The sequence shown here is derived from an EMBL/GenBank/DDBJ whole genome shotgun (WGS) entry which is preliminary data.</text>
</comment>
<dbReference type="InterPro" id="IPR036961">
    <property type="entry name" value="Kinesin_motor_dom_sf"/>
</dbReference>
<dbReference type="Gene3D" id="3.40.850.10">
    <property type="entry name" value="Kinesin motor domain"/>
    <property type="match status" value="1"/>
</dbReference>
<dbReference type="GO" id="GO:0016459">
    <property type="term" value="C:myosin complex"/>
    <property type="evidence" value="ECO:0007669"/>
    <property type="project" value="UniProtKB-KW"/>
</dbReference>
<evidence type="ECO:0000256" key="5">
    <source>
        <dbReference type="ARBA" id="ARBA00023203"/>
    </source>
</evidence>
<feature type="region of interest" description="Actin-binding" evidence="6">
    <location>
        <begin position="3"/>
        <end position="25"/>
    </location>
</feature>
<dbReference type="GO" id="GO:0032835">
    <property type="term" value="P:glomerulus development"/>
    <property type="evidence" value="ECO:0007669"/>
    <property type="project" value="TreeGrafter"/>
</dbReference>
<dbReference type="GO" id="GO:0000146">
    <property type="term" value="F:microfilament motor activity"/>
    <property type="evidence" value="ECO:0007669"/>
    <property type="project" value="TreeGrafter"/>
</dbReference>
<dbReference type="PANTHER" id="PTHR13140:SF341">
    <property type="entry name" value="UNCONVENTIONAL MYOSIN-IE"/>
    <property type="match status" value="1"/>
</dbReference>
<reference evidence="8" key="1">
    <citation type="submission" date="2021-02" db="EMBL/GenBank/DDBJ databases">
        <title>Comparative genomics reveals that relaxation of natural selection precedes convergent phenotypic evolution of cavefish.</title>
        <authorList>
            <person name="Peng Z."/>
        </authorList>
    </citation>
    <scope>NUCLEOTIDE SEQUENCE</scope>
    <source>
        <tissue evidence="8">Muscle</tissue>
    </source>
</reference>
<dbReference type="GO" id="GO:0005902">
    <property type="term" value="C:microvillus"/>
    <property type="evidence" value="ECO:0007669"/>
    <property type="project" value="TreeGrafter"/>
</dbReference>
<organism evidence="8 9">
    <name type="scientific">Triplophysa rosa</name>
    <name type="common">Cave loach</name>
    <dbReference type="NCBI Taxonomy" id="992332"/>
    <lineage>
        <taxon>Eukaryota</taxon>
        <taxon>Metazoa</taxon>
        <taxon>Chordata</taxon>
        <taxon>Craniata</taxon>
        <taxon>Vertebrata</taxon>
        <taxon>Euteleostomi</taxon>
        <taxon>Actinopterygii</taxon>
        <taxon>Neopterygii</taxon>
        <taxon>Teleostei</taxon>
        <taxon>Ostariophysi</taxon>
        <taxon>Cypriniformes</taxon>
        <taxon>Nemacheilidae</taxon>
        <taxon>Triplophysa</taxon>
    </lineage>
</organism>
<keyword evidence="9" id="KW-1185">Reference proteome</keyword>
<dbReference type="AlphaFoldDB" id="A0A9W7T215"/>
<dbReference type="GO" id="GO:0051015">
    <property type="term" value="F:actin filament binding"/>
    <property type="evidence" value="ECO:0007669"/>
    <property type="project" value="TreeGrafter"/>
</dbReference>
<evidence type="ECO:0000256" key="1">
    <source>
        <dbReference type="ARBA" id="ARBA00022741"/>
    </source>
</evidence>
<dbReference type="Pfam" id="PF00063">
    <property type="entry name" value="Myosin_head"/>
    <property type="match status" value="1"/>
</dbReference>
<gene>
    <name evidence="8" type="ORF">IRJ41_010329</name>
</gene>
<comment type="caution">
    <text evidence="6">Lacks conserved residue(s) required for the propagation of feature annotation.</text>
</comment>
<keyword evidence="3 6" id="KW-0518">Myosin</keyword>
<dbReference type="InterPro" id="IPR001609">
    <property type="entry name" value="Myosin_head_motor_dom-like"/>
</dbReference>